<dbReference type="GeneID" id="89996076"/>
<reference evidence="3 4" key="1">
    <citation type="journal article" date="2023" name="Res Sq">
        <title>Genomic and morphological characterization of Knufia obscura isolated from the Mars 2020 spacecraft assembly facility.</title>
        <authorList>
            <person name="Chander A.M."/>
            <person name="Teixeira M.M."/>
            <person name="Singh N.K."/>
            <person name="Williams M.P."/>
            <person name="Parker C.W."/>
            <person name="Leo P."/>
            <person name="Stajich J.E."/>
            <person name="Torok T."/>
            <person name="Tighe S."/>
            <person name="Mason C.E."/>
            <person name="Venkateswaran K."/>
        </authorList>
    </citation>
    <scope>NUCLEOTIDE SEQUENCE [LARGE SCALE GENOMIC DNA]</scope>
    <source>
        <strain evidence="3 4">CCFEE 5817</strain>
    </source>
</reference>
<keyword evidence="2" id="KW-1133">Transmembrane helix</keyword>
<keyword evidence="4" id="KW-1185">Reference proteome</keyword>
<feature type="transmembrane region" description="Helical" evidence="2">
    <location>
        <begin position="6"/>
        <end position="26"/>
    </location>
</feature>
<feature type="compositionally biased region" description="Basic and acidic residues" evidence="1">
    <location>
        <begin position="67"/>
        <end position="82"/>
    </location>
</feature>
<feature type="region of interest" description="Disordered" evidence="1">
    <location>
        <begin position="56"/>
        <end position="91"/>
    </location>
</feature>
<name>A0ABR0RXW4_9EURO</name>
<feature type="compositionally biased region" description="Basic residues" evidence="1">
    <location>
        <begin position="137"/>
        <end position="148"/>
    </location>
</feature>
<evidence type="ECO:0000256" key="2">
    <source>
        <dbReference type="SAM" id="Phobius"/>
    </source>
</evidence>
<sequence length="148" mass="16558">MALPFSPAIILIGIINVAAVLVLLYWGRFLVKRVKENTEFADLLLQHERMEIDVKPLGRWKGSGGEEDTRANQRGSSRDGKANGRRMGASSAKGLLRNIDVWKRSKLKEGKEWKGGNGEQHTPTTVLVAQEEVKSNSLRHRRTQNTAL</sequence>
<dbReference type="EMBL" id="JAVHJV010000002">
    <property type="protein sequence ID" value="KAK5945422.1"/>
    <property type="molecule type" value="Genomic_DNA"/>
</dbReference>
<dbReference type="Proteomes" id="UP001334248">
    <property type="component" value="Unassembled WGS sequence"/>
</dbReference>
<keyword evidence="2" id="KW-0812">Transmembrane</keyword>
<feature type="region of interest" description="Disordered" evidence="1">
    <location>
        <begin position="110"/>
        <end position="148"/>
    </location>
</feature>
<evidence type="ECO:0000313" key="4">
    <source>
        <dbReference type="Proteomes" id="UP001334248"/>
    </source>
</evidence>
<evidence type="ECO:0000313" key="3">
    <source>
        <dbReference type="EMBL" id="KAK5945422.1"/>
    </source>
</evidence>
<accession>A0ABR0RXW4</accession>
<organism evidence="3 4">
    <name type="scientific">Knufia obscura</name>
    <dbReference type="NCBI Taxonomy" id="1635080"/>
    <lineage>
        <taxon>Eukaryota</taxon>
        <taxon>Fungi</taxon>
        <taxon>Dikarya</taxon>
        <taxon>Ascomycota</taxon>
        <taxon>Pezizomycotina</taxon>
        <taxon>Eurotiomycetes</taxon>
        <taxon>Chaetothyriomycetidae</taxon>
        <taxon>Chaetothyriales</taxon>
        <taxon>Trichomeriaceae</taxon>
        <taxon>Knufia</taxon>
    </lineage>
</organism>
<protein>
    <submittedName>
        <fullName evidence="3">Uncharacterized protein</fullName>
    </submittedName>
</protein>
<gene>
    <name evidence="3" type="ORF">PMZ80_002627</name>
</gene>
<keyword evidence="2" id="KW-0472">Membrane</keyword>
<proteinExistence type="predicted"/>
<evidence type="ECO:0000256" key="1">
    <source>
        <dbReference type="SAM" id="MobiDB-lite"/>
    </source>
</evidence>
<dbReference type="RefSeq" id="XP_064733512.1">
    <property type="nucleotide sequence ID" value="XM_064871059.1"/>
</dbReference>
<comment type="caution">
    <text evidence="3">The sequence shown here is derived from an EMBL/GenBank/DDBJ whole genome shotgun (WGS) entry which is preliminary data.</text>
</comment>